<accession>A0ACB9SB90</accession>
<sequence length="114" mass="12658">MATSSGNSSGTITTATTAVLTTGLEDGDFVRSMNQRKRRMESNRESARRSRMRKQMHLNELAVTKAQLTSKNDRLASGIFVASRQLATIEAENSILRAQLMELSQRLDSLNDIL</sequence>
<name>A0ACB9SB90_9MYRT</name>
<protein>
    <submittedName>
        <fullName evidence="1">Uncharacterized protein</fullName>
    </submittedName>
</protein>
<keyword evidence="2" id="KW-1185">Reference proteome</keyword>
<evidence type="ECO:0000313" key="2">
    <source>
        <dbReference type="Proteomes" id="UP001057402"/>
    </source>
</evidence>
<comment type="caution">
    <text evidence="1">The sequence shown here is derived from an EMBL/GenBank/DDBJ whole genome shotgun (WGS) entry which is preliminary data.</text>
</comment>
<dbReference type="Proteomes" id="UP001057402">
    <property type="component" value="Chromosome 1"/>
</dbReference>
<dbReference type="EMBL" id="CM042880">
    <property type="protein sequence ID" value="KAI4388454.1"/>
    <property type="molecule type" value="Genomic_DNA"/>
</dbReference>
<organism evidence="1 2">
    <name type="scientific">Melastoma candidum</name>
    <dbReference type="NCBI Taxonomy" id="119954"/>
    <lineage>
        <taxon>Eukaryota</taxon>
        <taxon>Viridiplantae</taxon>
        <taxon>Streptophyta</taxon>
        <taxon>Embryophyta</taxon>
        <taxon>Tracheophyta</taxon>
        <taxon>Spermatophyta</taxon>
        <taxon>Magnoliopsida</taxon>
        <taxon>eudicotyledons</taxon>
        <taxon>Gunneridae</taxon>
        <taxon>Pentapetalae</taxon>
        <taxon>rosids</taxon>
        <taxon>malvids</taxon>
        <taxon>Myrtales</taxon>
        <taxon>Melastomataceae</taxon>
        <taxon>Melastomatoideae</taxon>
        <taxon>Melastomateae</taxon>
        <taxon>Melastoma</taxon>
    </lineage>
</organism>
<evidence type="ECO:0000313" key="1">
    <source>
        <dbReference type="EMBL" id="KAI4388454.1"/>
    </source>
</evidence>
<gene>
    <name evidence="1" type="ORF">MLD38_000776</name>
</gene>
<proteinExistence type="predicted"/>
<reference evidence="2" key="1">
    <citation type="journal article" date="2023" name="Front. Plant Sci.">
        <title>Chromosomal-level genome assembly of Melastoma candidum provides insights into trichome evolution.</title>
        <authorList>
            <person name="Zhong Y."/>
            <person name="Wu W."/>
            <person name="Sun C."/>
            <person name="Zou P."/>
            <person name="Liu Y."/>
            <person name="Dai S."/>
            <person name="Zhou R."/>
        </authorList>
    </citation>
    <scope>NUCLEOTIDE SEQUENCE [LARGE SCALE GENOMIC DNA]</scope>
</reference>